<gene>
    <name evidence="2" type="ORF">HUK65_04605</name>
</gene>
<sequence length="274" mass="29404">MAQSTSTYSASDGPAYERFIGRWTARVAERIARDCIDPPSAPLPEGPLLDVGCGTGSLACALATHHPDRQITGVDVAEPYLAFARDRAEAQRIDFRHGDACALPLPDDGFAAACALIVLNFVSDPDTAIREMARVVQPGGRILLSGWDFRGGLVYQRLLWDTAAMLDETAAELRDRIFANPLALPEGMPDLLARGGLADIVRDSVTIRMDFADFDDYWSPLLGGQGPVGGYVAGLPENRRADVARAVRRAFLSGAPDGPRSLTATAWVVTGRVP</sequence>
<accession>A0A7Z0HXR6</accession>
<dbReference type="InterPro" id="IPR029063">
    <property type="entry name" value="SAM-dependent_MTases_sf"/>
</dbReference>
<dbReference type="InterPro" id="IPR013216">
    <property type="entry name" value="Methyltransf_11"/>
</dbReference>
<dbReference type="GO" id="GO:0032259">
    <property type="term" value="P:methylation"/>
    <property type="evidence" value="ECO:0007669"/>
    <property type="project" value="UniProtKB-KW"/>
</dbReference>
<dbReference type="EMBL" id="JACBXS010000007">
    <property type="protein sequence ID" value="NYS24266.1"/>
    <property type="molecule type" value="Genomic_DNA"/>
</dbReference>
<keyword evidence="2" id="KW-0489">Methyltransferase</keyword>
<dbReference type="GO" id="GO:0008757">
    <property type="term" value="F:S-adenosylmethionine-dependent methyltransferase activity"/>
    <property type="evidence" value="ECO:0007669"/>
    <property type="project" value="InterPro"/>
</dbReference>
<reference evidence="2 3" key="1">
    <citation type="journal article" date="2000" name="Arch. Microbiol.">
        <title>Rhodobaca bogoriensis gen. nov. and sp. nov., an alkaliphilic purple nonsulfur bacterium from African Rift Valley soda lakes.</title>
        <authorList>
            <person name="Milford A.D."/>
            <person name="Achenbach L.A."/>
            <person name="Jung D.O."/>
            <person name="Madigan M.T."/>
        </authorList>
    </citation>
    <scope>NUCLEOTIDE SEQUENCE [LARGE SCALE GENOMIC DNA]</scope>
    <source>
        <strain evidence="2 3">2376</strain>
    </source>
</reference>
<evidence type="ECO:0000313" key="2">
    <source>
        <dbReference type="EMBL" id="NYS24266.1"/>
    </source>
</evidence>
<dbReference type="SUPFAM" id="SSF53335">
    <property type="entry name" value="S-adenosyl-L-methionine-dependent methyltransferases"/>
    <property type="match status" value="1"/>
</dbReference>
<comment type="caution">
    <text evidence="2">The sequence shown here is derived from an EMBL/GenBank/DDBJ whole genome shotgun (WGS) entry which is preliminary data.</text>
</comment>
<keyword evidence="3" id="KW-1185">Reference proteome</keyword>
<proteinExistence type="predicted"/>
<evidence type="ECO:0000313" key="3">
    <source>
        <dbReference type="Proteomes" id="UP000529417"/>
    </source>
</evidence>
<dbReference type="Gene3D" id="3.40.50.150">
    <property type="entry name" value="Vaccinia Virus protein VP39"/>
    <property type="match status" value="1"/>
</dbReference>
<organism evidence="2 3">
    <name type="scientific">Rhabdonatronobacter sediminivivens</name>
    <dbReference type="NCBI Taxonomy" id="2743469"/>
    <lineage>
        <taxon>Bacteria</taxon>
        <taxon>Pseudomonadati</taxon>
        <taxon>Pseudomonadota</taxon>
        <taxon>Alphaproteobacteria</taxon>
        <taxon>Rhodobacterales</taxon>
        <taxon>Paracoccaceae</taxon>
        <taxon>Rhabdonatronobacter</taxon>
    </lineage>
</organism>
<protein>
    <submittedName>
        <fullName evidence="2">Class I SAM-dependent methyltransferase</fullName>
    </submittedName>
</protein>
<name>A0A7Z0HXR6_9RHOB</name>
<evidence type="ECO:0000259" key="1">
    <source>
        <dbReference type="Pfam" id="PF08241"/>
    </source>
</evidence>
<dbReference type="PANTHER" id="PTHR42912">
    <property type="entry name" value="METHYLTRANSFERASE"/>
    <property type="match status" value="1"/>
</dbReference>
<dbReference type="AlphaFoldDB" id="A0A7Z0HXR6"/>
<dbReference type="Pfam" id="PF08241">
    <property type="entry name" value="Methyltransf_11"/>
    <property type="match status" value="1"/>
</dbReference>
<dbReference type="InterPro" id="IPR050508">
    <property type="entry name" value="Methyltransf_Superfamily"/>
</dbReference>
<dbReference type="RefSeq" id="WP_179904974.1">
    <property type="nucleotide sequence ID" value="NZ_JACBXS010000007.1"/>
</dbReference>
<feature type="domain" description="Methyltransferase type 11" evidence="1">
    <location>
        <begin position="49"/>
        <end position="143"/>
    </location>
</feature>
<keyword evidence="2" id="KW-0808">Transferase</keyword>
<dbReference type="CDD" id="cd02440">
    <property type="entry name" value="AdoMet_MTases"/>
    <property type="match status" value="1"/>
</dbReference>
<dbReference type="Proteomes" id="UP000529417">
    <property type="component" value="Unassembled WGS sequence"/>
</dbReference>